<dbReference type="EMBL" id="JACVVK020000036">
    <property type="protein sequence ID" value="KAK7500666.1"/>
    <property type="molecule type" value="Genomic_DNA"/>
</dbReference>
<name>A0ABD0LM86_9CAEN</name>
<proteinExistence type="predicted"/>
<comment type="caution">
    <text evidence="1">The sequence shown here is derived from an EMBL/GenBank/DDBJ whole genome shotgun (WGS) entry which is preliminary data.</text>
</comment>
<organism evidence="1 2">
    <name type="scientific">Batillaria attramentaria</name>
    <dbReference type="NCBI Taxonomy" id="370345"/>
    <lineage>
        <taxon>Eukaryota</taxon>
        <taxon>Metazoa</taxon>
        <taxon>Spiralia</taxon>
        <taxon>Lophotrochozoa</taxon>
        <taxon>Mollusca</taxon>
        <taxon>Gastropoda</taxon>
        <taxon>Caenogastropoda</taxon>
        <taxon>Sorbeoconcha</taxon>
        <taxon>Cerithioidea</taxon>
        <taxon>Batillariidae</taxon>
        <taxon>Batillaria</taxon>
    </lineage>
</organism>
<evidence type="ECO:0000313" key="1">
    <source>
        <dbReference type="EMBL" id="KAK7500666.1"/>
    </source>
</evidence>
<reference evidence="1 2" key="1">
    <citation type="journal article" date="2023" name="Sci. Data">
        <title>Genome assembly of the Korean intertidal mud-creeper Batillaria attramentaria.</title>
        <authorList>
            <person name="Patra A.K."/>
            <person name="Ho P.T."/>
            <person name="Jun S."/>
            <person name="Lee S.J."/>
            <person name="Kim Y."/>
            <person name="Won Y.J."/>
        </authorList>
    </citation>
    <scope>NUCLEOTIDE SEQUENCE [LARGE SCALE GENOMIC DNA]</scope>
    <source>
        <strain evidence="1">Wonlab-2016</strain>
    </source>
</reference>
<evidence type="ECO:0000313" key="2">
    <source>
        <dbReference type="Proteomes" id="UP001519460"/>
    </source>
</evidence>
<evidence type="ECO:0008006" key="3">
    <source>
        <dbReference type="Google" id="ProtNLM"/>
    </source>
</evidence>
<accession>A0ABD0LM86</accession>
<gene>
    <name evidence="1" type="ORF">BaRGS_00008241</name>
</gene>
<protein>
    <recommendedName>
        <fullName evidence="3">Secreted protein</fullName>
    </recommendedName>
</protein>
<dbReference type="Proteomes" id="UP001519460">
    <property type="component" value="Unassembled WGS sequence"/>
</dbReference>
<keyword evidence="2" id="KW-1185">Reference proteome</keyword>
<dbReference type="AlphaFoldDB" id="A0ABD0LM86"/>
<sequence length="112" mass="12739">MFYFFKVTEAASAVLARVQLLSRVISKPPHVPLWAVVNKTPQNSVTRNERNADLRKEFTSRPRASESCVGRKRLSARSLMTQLSQAYWWAGETGTTKTRFLSRGRTCLFISS</sequence>